<evidence type="ECO:0000256" key="7">
    <source>
        <dbReference type="ARBA" id="ARBA00023254"/>
    </source>
</evidence>
<dbReference type="InterPro" id="IPR014001">
    <property type="entry name" value="Helicase_ATP-bd"/>
</dbReference>
<dbReference type="SUPFAM" id="SSF52540">
    <property type="entry name" value="P-loop containing nucleoside triphosphate hydrolases"/>
    <property type="match status" value="1"/>
</dbReference>
<dbReference type="Pfam" id="PF00271">
    <property type="entry name" value="Helicase_C"/>
    <property type="match status" value="1"/>
</dbReference>
<evidence type="ECO:0000259" key="12">
    <source>
        <dbReference type="PROSITE" id="PS51192"/>
    </source>
</evidence>
<proteinExistence type="inferred from homology"/>
<dbReference type="PROSITE" id="PS51194">
    <property type="entry name" value="HELICASE_CTER"/>
    <property type="match status" value="1"/>
</dbReference>
<feature type="compositionally biased region" description="Polar residues" evidence="11">
    <location>
        <begin position="168"/>
        <end position="180"/>
    </location>
</feature>
<dbReference type="InterPro" id="IPR057842">
    <property type="entry name" value="WH_MER3"/>
</dbReference>
<sequence>MDLGGNKTINFAADHDEVSSQPWLSLTPVTKVKLSRANCARNKIFGECDSSMDMSQPWPSCDVAAPYHVTAAGDCDLPITKTSTALGESSKGTSNFRLPTYSPVLSPPDSPVHRLPDLPTFSPLVGADDGAANRKPSKRPSIVGGRLIAGAPAAQTSVSLGGPAKVLHQTTTGKSHTPQRCATAAVKNSRKSSDQLVKSGSISDGSRSDGGITSVQNSGRTPLRGRDCNPFTPAVLNLPGGLSGADGRGTKLRSVEEIHILCANEFMQSTPYRDIFQFPFFNAVQSMAFDQLLYTDQSVVVSAPTGSGKTVLFELALVRLLLCTQVAPSNIRVVYMAPMKSLCSERVGDWKQKLSPLGLECLELTGDSDLTDFTALHHAHIICTTPEKWDSVTRRWKDNRSLFQEISLMCIDEVHVVGDAERGATVEAVITRMKMVQTQAAGENAHPVRFVAVSATLPNTEDIAEWLSSPSNRAAVFKLGEEYRPVKLHRVVLGYPFPDGSSEFRFDISLTYKLRSIIDTYSQSKPTLVFCSSRKSVQQTAETLVKQRWGQPVSLRQSKHRQDVHAAASSMQDKKISSLVMCGVGVHHAGMGPHDRRIVEDLFKSSKLPVLVATSTLSVGVNLPAHLVVVKATHIYVMGVAREYSDLQVLQMTGRAGRPQFDTSATVVIMTKAQSKSKYEALVNGTQVIESTLHRNLTEHVNVEIVLHTITDIADAVFWLTHTFLHVRVAKNPRHYGLPAGVNATQVEKRLQERGSLMARYCLEFQTLKVLVEIPAQCSLEDMVKVVASCPEFSDIQLRTSEKKTLNALNKNKIQETIKFPMQGKIKTKQMKVNCLIQAGLGCLPVQDFSLSQDLMKIFRVGQRVTKCLMELQWLGSDFASLLHASQLCKAFKARLWPDSKHVARQLEGIGPTISQAFVNAGLTSFEKLEASDPRHLELVVNRHPPFGSKVHEAVAHLPRYQLMVQQVKQHQANTAYIVVCISLFNAEDIKTQSTCGRKHQSVILIGDDDNNVVFKWRLMDGMLMSQPWRRSIHVKRAQNGGALSVVFLSLDWVGLDIHTMYHPIYTGSHPQTTPAHMQKAGPSQSSETKQGTKRRVEQTTIPKTTQMKANSKTTRAAKPKGSRSASGIQQQLDIMMNKIQQFQYATPQNVDILRHNRPGNVDCRDDVRLVQMDDLLDDWEEADQDGGDASVRSEPPAKMLCVQVNQVTIGIYHWYKSWTLRGS</sequence>
<evidence type="ECO:0000256" key="4">
    <source>
        <dbReference type="ARBA" id="ARBA00022806"/>
    </source>
</evidence>
<dbReference type="SMART" id="SM00487">
    <property type="entry name" value="DEXDc"/>
    <property type="match status" value="1"/>
</dbReference>
<dbReference type="Pfam" id="PF00270">
    <property type="entry name" value="DEAD"/>
    <property type="match status" value="1"/>
</dbReference>
<evidence type="ECO:0000256" key="1">
    <source>
        <dbReference type="ARBA" id="ARBA00010140"/>
    </source>
</evidence>
<dbReference type="AlphaFoldDB" id="A0ABD0JQ27"/>
<comment type="catalytic activity">
    <reaction evidence="10">
        <text>ATP + H2O = ADP + phosphate + H(+)</text>
        <dbReference type="Rhea" id="RHEA:13065"/>
        <dbReference type="ChEBI" id="CHEBI:15377"/>
        <dbReference type="ChEBI" id="CHEBI:15378"/>
        <dbReference type="ChEBI" id="CHEBI:30616"/>
        <dbReference type="ChEBI" id="CHEBI:43474"/>
        <dbReference type="ChEBI" id="CHEBI:456216"/>
        <dbReference type="EC" id="5.6.2.4"/>
    </reaction>
</comment>
<comment type="catalytic activity">
    <reaction evidence="8">
        <text>Couples ATP hydrolysis with the unwinding of duplex DNA by translocating in the 3'-5' direction.</text>
        <dbReference type="EC" id="5.6.2.4"/>
    </reaction>
</comment>
<dbReference type="GO" id="GO:0016787">
    <property type="term" value="F:hydrolase activity"/>
    <property type="evidence" value="ECO:0007669"/>
    <property type="project" value="UniProtKB-KW"/>
</dbReference>
<dbReference type="Pfam" id="PF23445">
    <property type="entry name" value="WHD_SNRNP200"/>
    <property type="match status" value="1"/>
</dbReference>
<dbReference type="SMART" id="SM00490">
    <property type="entry name" value="HELICc"/>
    <property type="match status" value="1"/>
</dbReference>
<dbReference type="SMART" id="SM00973">
    <property type="entry name" value="Sec63"/>
    <property type="match status" value="1"/>
</dbReference>
<evidence type="ECO:0000256" key="3">
    <source>
        <dbReference type="ARBA" id="ARBA00022801"/>
    </source>
</evidence>
<dbReference type="InterPro" id="IPR036388">
    <property type="entry name" value="WH-like_DNA-bd_sf"/>
</dbReference>
<dbReference type="Gene3D" id="1.10.10.10">
    <property type="entry name" value="Winged helix-like DNA-binding domain superfamily/Winged helix DNA-binding domain"/>
    <property type="match status" value="1"/>
</dbReference>
<evidence type="ECO:0000256" key="9">
    <source>
        <dbReference type="ARBA" id="ARBA00034808"/>
    </source>
</evidence>
<evidence type="ECO:0000259" key="13">
    <source>
        <dbReference type="PROSITE" id="PS51194"/>
    </source>
</evidence>
<evidence type="ECO:0000256" key="11">
    <source>
        <dbReference type="SAM" id="MobiDB-lite"/>
    </source>
</evidence>
<keyword evidence="7" id="KW-0469">Meiosis</keyword>
<evidence type="ECO:0000256" key="5">
    <source>
        <dbReference type="ARBA" id="ARBA00022840"/>
    </source>
</evidence>
<evidence type="ECO:0000313" key="14">
    <source>
        <dbReference type="EMBL" id="KAK7476597.1"/>
    </source>
</evidence>
<keyword evidence="5" id="KW-0067">ATP-binding</keyword>
<evidence type="ECO:0000256" key="10">
    <source>
        <dbReference type="ARBA" id="ARBA00048988"/>
    </source>
</evidence>
<evidence type="ECO:0000313" key="15">
    <source>
        <dbReference type="Proteomes" id="UP001519460"/>
    </source>
</evidence>
<evidence type="ECO:0000256" key="6">
    <source>
        <dbReference type="ARBA" id="ARBA00023235"/>
    </source>
</evidence>
<keyword evidence="15" id="KW-1185">Reference proteome</keyword>
<feature type="region of interest" description="Disordered" evidence="11">
    <location>
        <begin position="1069"/>
        <end position="1127"/>
    </location>
</feature>
<comment type="caution">
    <text evidence="14">The sequence shown here is derived from an EMBL/GenBank/DDBJ whole genome shotgun (WGS) entry which is preliminary data.</text>
</comment>
<accession>A0ABD0JQ27</accession>
<feature type="domain" description="Helicase ATP-binding" evidence="12">
    <location>
        <begin position="290"/>
        <end position="475"/>
    </location>
</feature>
<protein>
    <recommendedName>
        <fullName evidence="9">DNA 3'-5' helicase</fullName>
        <ecNumber evidence="9">5.6.2.4</ecNumber>
    </recommendedName>
</protein>
<feature type="region of interest" description="Disordered" evidence="11">
    <location>
        <begin position="168"/>
        <end position="225"/>
    </location>
</feature>
<comment type="similarity">
    <text evidence="1">Belongs to the helicase family. SKI2 subfamily.</text>
</comment>
<feature type="domain" description="Helicase C-terminal" evidence="13">
    <location>
        <begin position="513"/>
        <end position="705"/>
    </location>
</feature>
<dbReference type="GO" id="GO:0043138">
    <property type="term" value="F:3'-5' DNA helicase activity"/>
    <property type="evidence" value="ECO:0007669"/>
    <property type="project" value="UniProtKB-EC"/>
</dbReference>
<dbReference type="EMBL" id="JACVVK020000371">
    <property type="protein sequence ID" value="KAK7476597.1"/>
    <property type="molecule type" value="Genomic_DNA"/>
</dbReference>
<dbReference type="Gene3D" id="1.10.3380.10">
    <property type="entry name" value="Sec63 N-terminal domain-like domain"/>
    <property type="match status" value="1"/>
</dbReference>
<keyword evidence="2" id="KW-0547">Nucleotide-binding</keyword>
<keyword evidence="3" id="KW-0378">Hydrolase</keyword>
<dbReference type="Proteomes" id="UP001519460">
    <property type="component" value="Unassembled WGS sequence"/>
</dbReference>
<dbReference type="Pfam" id="PF02889">
    <property type="entry name" value="Sec63"/>
    <property type="match status" value="1"/>
</dbReference>
<feature type="compositionally biased region" description="Low complexity" evidence="11">
    <location>
        <begin position="199"/>
        <end position="214"/>
    </location>
</feature>
<dbReference type="InterPro" id="IPR027417">
    <property type="entry name" value="P-loop_NTPase"/>
</dbReference>
<dbReference type="PROSITE" id="PS51192">
    <property type="entry name" value="HELICASE_ATP_BIND_1"/>
    <property type="match status" value="1"/>
</dbReference>
<organism evidence="14 15">
    <name type="scientific">Batillaria attramentaria</name>
    <dbReference type="NCBI Taxonomy" id="370345"/>
    <lineage>
        <taxon>Eukaryota</taxon>
        <taxon>Metazoa</taxon>
        <taxon>Spiralia</taxon>
        <taxon>Lophotrochozoa</taxon>
        <taxon>Mollusca</taxon>
        <taxon>Gastropoda</taxon>
        <taxon>Caenogastropoda</taxon>
        <taxon>Sorbeoconcha</taxon>
        <taxon>Cerithioidea</taxon>
        <taxon>Batillariidae</taxon>
        <taxon>Batillaria</taxon>
    </lineage>
</organism>
<evidence type="ECO:0000256" key="8">
    <source>
        <dbReference type="ARBA" id="ARBA00034617"/>
    </source>
</evidence>
<evidence type="ECO:0000256" key="2">
    <source>
        <dbReference type="ARBA" id="ARBA00022741"/>
    </source>
</evidence>
<keyword evidence="4" id="KW-0347">Helicase</keyword>
<dbReference type="CDD" id="cd18795">
    <property type="entry name" value="SF2_C_Ski2"/>
    <property type="match status" value="1"/>
</dbReference>
<dbReference type="SUPFAM" id="SSF158702">
    <property type="entry name" value="Sec63 N-terminal domain-like"/>
    <property type="match status" value="1"/>
</dbReference>
<keyword evidence="6" id="KW-0413">Isomerase</keyword>
<feature type="compositionally biased region" description="Polar residues" evidence="11">
    <location>
        <begin position="1069"/>
        <end position="1090"/>
    </location>
</feature>
<dbReference type="InterPro" id="IPR001650">
    <property type="entry name" value="Helicase_C-like"/>
</dbReference>
<dbReference type="InterPro" id="IPR004179">
    <property type="entry name" value="Sec63-dom"/>
</dbReference>
<dbReference type="GO" id="GO:0005524">
    <property type="term" value="F:ATP binding"/>
    <property type="evidence" value="ECO:0007669"/>
    <property type="project" value="UniProtKB-KW"/>
</dbReference>
<dbReference type="PANTHER" id="PTHR47835">
    <property type="entry name" value="HFM1, ATP DEPENDENT DNA HELICASE HOMOLOG"/>
    <property type="match status" value="1"/>
</dbReference>
<dbReference type="InterPro" id="IPR052247">
    <property type="entry name" value="Meiotic_Crossover_Helicase"/>
</dbReference>
<gene>
    <name evidence="14" type="ORF">BaRGS_00032143</name>
</gene>
<dbReference type="GO" id="GO:0051321">
    <property type="term" value="P:meiotic cell cycle"/>
    <property type="evidence" value="ECO:0007669"/>
    <property type="project" value="UniProtKB-KW"/>
</dbReference>
<dbReference type="EC" id="5.6.2.4" evidence="9"/>
<name>A0ABD0JQ27_9CAEN</name>
<dbReference type="PANTHER" id="PTHR47835:SF3">
    <property type="entry name" value="HELICASE FOR MEIOSIS 1"/>
    <property type="match status" value="1"/>
</dbReference>
<reference evidence="14 15" key="1">
    <citation type="journal article" date="2023" name="Sci. Data">
        <title>Genome assembly of the Korean intertidal mud-creeper Batillaria attramentaria.</title>
        <authorList>
            <person name="Patra A.K."/>
            <person name="Ho P.T."/>
            <person name="Jun S."/>
            <person name="Lee S.J."/>
            <person name="Kim Y."/>
            <person name="Won Y.J."/>
        </authorList>
    </citation>
    <scope>NUCLEOTIDE SEQUENCE [LARGE SCALE GENOMIC DNA]</scope>
    <source>
        <strain evidence="14">Wonlab-2016</strain>
    </source>
</reference>
<feature type="compositionally biased region" description="Polar residues" evidence="11">
    <location>
        <begin position="1099"/>
        <end position="1115"/>
    </location>
</feature>
<dbReference type="Gene3D" id="3.40.50.300">
    <property type="entry name" value="P-loop containing nucleotide triphosphate hydrolases"/>
    <property type="match status" value="2"/>
</dbReference>
<dbReference type="InterPro" id="IPR011545">
    <property type="entry name" value="DEAD/DEAH_box_helicase_dom"/>
</dbReference>